<dbReference type="PANTHER" id="PTHR37984">
    <property type="entry name" value="PROTEIN CBG26694"/>
    <property type="match status" value="1"/>
</dbReference>
<reference evidence="3" key="1">
    <citation type="journal article" date="2017" name="Nat. Microbiol.">
        <title>Global analysis of biosynthetic gene clusters reveals vast potential of secondary metabolite production in Penicillium species.</title>
        <authorList>
            <person name="Nielsen J.C."/>
            <person name="Grijseels S."/>
            <person name="Prigent S."/>
            <person name="Ji B."/>
            <person name="Dainat J."/>
            <person name="Nielsen K.F."/>
            <person name="Frisvad J.C."/>
            <person name="Workman M."/>
            <person name="Nielsen J."/>
        </authorList>
    </citation>
    <scope>NUCLEOTIDE SEQUENCE [LARGE SCALE GENOMIC DNA]</scope>
    <source>
        <strain evidence="3">IBT 4502</strain>
    </source>
</reference>
<dbReference type="PANTHER" id="PTHR37984:SF5">
    <property type="entry name" value="PROTEIN NYNRIN-LIKE"/>
    <property type="match status" value="1"/>
</dbReference>
<proteinExistence type="predicted"/>
<dbReference type="InterPro" id="IPR012337">
    <property type="entry name" value="RNaseH-like_sf"/>
</dbReference>
<dbReference type="EMBL" id="MDYM01000001">
    <property type="protein sequence ID" value="OQD71934.1"/>
    <property type="molecule type" value="Genomic_DNA"/>
</dbReference>
<dbReference type="OrthoDB" id="2156052at2759"/>
<dbReference type="SUPFAM" id="SSF53098">
    <property type="entry name" value="Ribonuclease H-like"/>
    <property type="match status" value="1"/>
</dbReference>
<dbReference type="AlphaFoldDB" id="A0A1V6P4Q4"/>
<evidence type="ECO:0000256" key="1">
    <source>
        <dbReference type="SAM" id="MobiDB-lite"/>
    </source>
</evidence>
<dbReference type="STRING" id="60169.A0A1V6P4Q4"/>
<dbReference type="InterPro" id="IPR050951">
    <property type="entry name" value="Retrovirus_Pol_polyprotein"/>
</dbReference>
<evidence type="ECO:0000313" key="3">
    <source>
        <dbReference type="Proteomes" id="UP000191408"/>
    </source>
</evidence>
<feature type="region of interest" description="Disordered" evidence="1">
    <location>
        <begin position="230"/>
        <end position="249"/>
    </location>
</feature>
<gene>
    <name evidence="2" type="ORF">PENPOL_c001G03681</name>
</gene>
<evidence type="ECO:0000313" key="2">
    <source>
        <dbReference type="EMBL" id="OQD71934.1"/>
    </source>
</evidence>
<name>A0A1V6P4Q4_PENPO</name>
<comment type="caution">
    <text evidence="2">The sequence shown here is derived from an EMBL/GenBank/DDBJ whole genome shotgun (WGS) entry which is preliminary data.</text>
</comment>
<dbReference type="InterPro" id="IPR036397">
    <property type="entry name" value="RNaseH_sf"/>
</dbReference>
<organism evidence="2 3">
    <name type="scientific">Penicillium polonicum</name>
    <dbReference type="NCBI Taxonomy" id="60169"/>
    <lineage>
        <taxon>Eukaryota</taxon>
        <taxon>Fungi</taxon>
        <taxon>Dikarya</taxon>
        <taxon>Ascomycota</taxon>
        <taxon>Pezizomycotina</taxon>
        <taxon>Eurotiomycetes</taxon>
        <taxon>Eurotiomycetidae</taxon>
        <taxon>Eurotiales</taxon>
        <taxon>Aspergillaceae</taxon>
        <taxon>Penicillium</taxon>
    </lineage>
</organism>
<accession>A0A1V6P4Q4</accession>
<protein>
    <submittedName>
        <fullName evidence="2">Uncharacterized protein</fullName>
    </submittedName>
</protein>
<dbReference type="GO" id="GO:0003676">
    <property type="term" value="F:nucleic acid binding"/>
    <property type="evidence" value="ECO:0007669"/>
    <property type="project" value="InterPro"/>
</dbReference>
<dbReference type="Proteomes" id="UP000191408">
    <property type="component" value="Unassembled WGS sequence"/>
</dbReference>
<keyword evidence="3" id="KW-1185">Reference proteome</keyword>
<sequence length="310" mass="35125">MKSTTHQTLVSSVRLFHEWTSFKDEIRQTIRNIDLGQLVERMRDNNTVYGVLSTYTHTVFLRRVEDYRFQMTQPVPQTATQPSVRQYIMAAAILASEDTDYKPIRVTKPRHLFTALRVSLFYTAAYHAQADGQSERTNQTAEIWLRHYCALHRAADWPNGLPGLAAAMNSFVSAATQETPHKLLFGMNLRMPWNLIQTALRGQDMSMRQDAAECLKYAAVKMKEYYDQGNTTSRSTMHTPKDSGSNTPGVSQCWNASDGWHTVSPYRGYSTPNPSAADNQIPPQTFHERTQTILFGGHETVAIDSVEVTN</sequence>
<dbReference type="Gene3D" id="3.30.420.10">
    <property type="entry name" value="Ribonuclease H-like superfamily/Ribonuclease H"/>
    <property type="match status" value="1"/>
</dbReference>